<accession>A0A099MLY0</accession>
<dbReference type="AlphaFoldDB" id="A0A099MLY0"/>
<dbReference type="GO" id="GO:0008168">
    <property type="term" value="F:methyltransferase activity"/>
    <property type="evidence" value="ECO:0007669"/>
    <property type="project" value="UniProtKB-KW"/>
</dbReference>
<keyword evidence="1" id="KW-0808">Transferase</keyword>
<dbReference type="Gene3D" id="3.40.50.150">
    <property type="entry name" value="Vaccinia Virus protein VP39"/>
    <property type="match status" value="2"/>
</dbReference>
<evidence type="ECO:0000313" key="2">
    <source>
        <dbReference type="Proteomes" id="UP000029994"/>
    </source>
</evidence>
<dbReference type="RefSeq" id="WP_039422615.1">
    <property type="nucleotide sequence ID" value="NZ_CAWPVW010000109.1"/>
</dbReference>
<dbReference type="STRING" id="29495.EA26_01315"/>
<protein>
    <submittedName>
        <fullName evidence="1">2-polyprenyl-3-methyl-5-hydroxy-6-metoxy-1, 4-benzoquinol methylase</fullName>
    </submittedName>
</protein>
<gene>
    <name evidence="1" type="ORF">EA26_01315</name>
</gene>
<dbReference type="Proteomes" id="UP000029994">
    <property type="component" value="Unassembled WGS sequence"/>
</dbReference>
<keyword evidence="1" id="KW-0489">Methyltransferase</keyword>
<comment type="caution">
    <text evidence="1">The sequence shown here is derived from an EMBL/GenBank/DDBJ whole genome shotgun (WGS) entry which is preliminary data.</text>
</comment>
<evidence type="ECO:0000313" key="1">
    <source>
        <dbReference type="EMBL" id="KGK10019.1"/>
    </source>
</evidence>
<reference evidence="1 2" key="1">
    <citation type="submission" date="2014-04" db="EMBL/GenBank/DDBJ databases">
        <title>Genome sequencing of Vibrio navarrensis strains.</title>
        <authorList>
            <person name="Gladney L.M."/>
            <person name="Katz L.S."/>
            <person name="Marino-Ramirez L."/>
            <person name="Jordan I.K."/>
        </authorList>
    </citation>
    <scope>NUCLEOTIDE SEQUENCE [LARGE SCALE GENOMIC DNA]</scope>
    <source>
        <strain evidence="1 2">ATCC 51183</strain>
    </source>
</reference>
<dbReference type="EMBL" id="JMCG01000001">
    <property type="protein sequence ID" value="KGK10019.1"/>
    <property type="molecule type" value="Genomic_DNA"/>
</dbReference>
<dbReference type="GeneID" id="95678500"/>
<dbReference type="SUPFAM" id="SSF53335">
    <property type="entry name" value="S-adenosyl-L-methionine-dependent methyltransferases"/>
    <property type="match status" value="1"/>
</dbReference>
<dbReference type="eggNOG" id="COG4106">
    <property type="taxonomic scope" value="Bacteria"/>
</dbReference>
<name>A0A099MLY0_9VIBR</name>
<dbReference type="Pfam" id="PF13489">
    <property type="entry name" value="Methyltransf_23"/>
    <property type="match status" value="1"/>
</dbReference>
<dbReference type="InterPro" id="IPR029063">
    <property type="entry name" value="SAM-dependent_MTases_sf"/>
</dbReference>
<proteinExistence type="predicted"/>
<keyword evidence="2" id="KW-1185">Reference proteome</keyword>
<sequence>MHTCPLCQHEHIQPYFADKRREYLQCEQCHLVFVHPNQRLDAKNEKAHYDLHENDPQDAGYRRFLARIADPLLERIEPQSTGLDFGCGPGPTLSLMMEERGHTMALYDIYYHPQTSVLAKQYDFMTATEVIEHLYQPDQVWQQWLNLVKPGGWIGLMTKMVINVEAFAHWHYKNDPTHVIFFSQATFQFLAERDKLELEFIGKDVILLRKTQ</sequence>
<dbReference type="GO" id="GO:0032259">
    <property type="term" value="P:methylation"/>
    <property type="evidence" value="ECO:0007669"/>
    <property type="project" value="UniProtKB-KW"/>
</dbReference>
<organism evidence="1 2">
    <name type="scientific">Vibrio navarrensis</name>
    <dbReference type="NCBI Taxonomy" id="29495"/>
    <lineage>
        <taxon>Bacteria</taxon>
        <taxon>Pseudomonadati</taxon>
        <taxon>Pseudomonadota</taxon>
        <taxon>Gammaproteobacteria</taxon>
        <taxon>Vibrionales</taxon>
        <taxon>Vibrionaceae</taxon>
        <taxon>Vibrio</taxon>
    </lineage>
</organism>